<keyword evidence="4" id="KW-1185">Reference proteome</keyword>
<organism evidence="3 4">
    <name type="scientific">Terriglobus roseus</name>
    <dbReference type="NCBI Taxonomy" id="392734"/>
    <lineage>
        <taxon>Bacteria</taxon>
        <taxon>Pseudomonadati</taxon>
        <taxon>Acidobacteriota</taxon>
        <taxon>Terriglobia</taxon>
        <taxon>Terriglobales</taxon>
        <taxon>Acidobacteriaceae</taxon>
        <taxon>Terriglobus</taxon>
    </lineage>
</organism>
<feature type="domain" description="Tail sheath protein C-terminal" evidence="2">
    <location>
        <begin position="625"/>
        <end position="727"/>
    </location>
</feature>
<dbReference type="Pfam" id="PF17482">
    <property type="entry name" value="Phage_sheath_1C"/>
    <property type="match status" value="1"/>
</dbReference>
<dbReference type="AlphaFoldDB" id="A0A1G7J9T1"/>
<comment type="similarity">
    <text evidence="1">Belongs to the myoviridae tail sheath protein family.</text>
</comment>
<protein>
    <recommendedName>
        <fullName evidence="2">Tail sheath protein C-terminal domain-containing protein</fullName>
    </recommendedName>
</protein>
<dbReference type="RefSeq" id="WP_083344776.1">
    <property type="nucleotide sequence ID" value="NZ_LT629690.1"/>
</dbReference>
<dbReference type="InterPro" id="IPR020287">
    <property type="entry name" value="Tail_sheath_C"/>
</dbReference>
<proteinExistence type="inferred from homology"/>
<evidence type="ECO:0000313" key="4">
    <source>
        <dbReference type="Proteomes" id="UP000182427"/>
    </source>
</evidence>
<dbReference type="PANTHER" id="PTHR35861:SF1">
    <property type="entry name" value="PHAGE TAIL SHEATH PROTEIN"/>
    <property type="match status" value="1"/>
</dbReference>
<evidence type="ECO:0000313" key="3">
    <source>
        <dbReference type="EMBL" id="SDF21633.1"/>
    </source>
</evidence>
<dbReference type="PANTHER" id="PTHR35861">
    <property type="match status" value="1"/>
</dbReference>
<name>A0A1G7J9T1_9BACT</name>
<dbReference type="Proteomes" id="UP000182427">
    <property type="component" value="Chromosome I"/>
</dbReference>
<accession>A0A1G7J9T1</accession>
<evidence type="ECO:0000259" key="2">
    <source>
        <dbReference type="Pfam" id="PF17482"/>
    </source>
</evidence>
<gene>
    <name evidence="3" type="ORF">SAMN05444167_1739</name>
</gene>
<dbReference type="Gene3D" id="3.40.50.11780">
    <property type="match status" value="2"/>
</dbReference>
<dbReference type="InterPro" id="IPR052042">
    <property type="entry name" value="Tail_sheath_structural"/>
</dbReference>
<dbReference type="OrthoDB" id="9767864at2"/>
<evidence type="ECO:0000256" key="1">
    <source>
        <dbReference type="ARBA" id="ARBA00008005"/>
    </source>
</evidence>
<sequence length="735" mass="77153">MGTYTYPGVYIQEIESPVHTIASVATSITAFVGYTQSGIDNRAEHLYSFADYERVFGGLASDSELSYAVQQFFQNGGSEAYVVRVPKHGASYASSTFGGITLTVLSSGTWANGNLVADISYDNLDQTTVPTAFNLTITNLVDGTVEQFPGLSLNPARKDFAPTVVNDPDSGSQLVSVKVQSPAPTSPPARTGLVGNAITVASTLGSASKKLAVTGTFAVVKNSATATASNPLNLQALRVGQFLTFNGDTTNGVYTVTKLDATSGAVTLGAPFTGDDNPAATGNILQSTANGSYSLSLGVSSPATLSPLPIDVTVFADGSTIPQSLMGIAQALARALNTALQSKLPGSAATVSVATTTTDSRLRVVVMLPENPDAVITIGAPTGGGNNASTLLGLGTTANVAQYSLGTGHVFGSQTASVEGGDGTGLPQTGDLIGDELAFTGIYALEKVDLFNLLSIPDATRANPGDPSSLDSNIDPNAIYSAAISFCDARRAFLLVDPPPNVNTPAAAVDWISTQLNVQDRNAAAFFPRLRLPDPLNDYQLRTFAPSGVTSGVYARTDASRGVWKAPAGIDAQLMGVQSMVYKLTDAENGTLNPLGLNCFRNFPVYGSVLWGARTTVGADARADEWKYVPVRRLALFLEESLFRGTQWVVFEPNDEPLWASIRLNVEGFMNTLFRRGAFQGLTPQEAYFVKCDSTTTTQTDIDSGVVNILVGFAPLKPAEFVVIQIQQMNSQSAS</sequence>
<reference evidence="3 4" key="1">
    <citation type="submission" date="2016-10" db="EMBL/GenBank/DDBJ databases">
        <authorList>
            <person name="de Groot N.N."/>
        </authorList>
    </citation>
    <scope>NUCLEOTIDE SEQUENCE [LARGE SCALE GENOMIC DNA]</scope>
    <source>
        <strain evidence="3 4">GAS232</strain>
    </source>
</reference>
<dbReference type="EMBL" id="LT629690">
    <property type="protein sequence ID" value="SDF21633.1"/>
    <property type="molecule type" value="Genomic_DNA"/>
</dbReference>